<dbReference type="SUPFAM" id="SSF160246">
    <property type="entry name" value="EspE N-terminal domain-like"/>
    <property type="match status" value="1"/>
</dbReference>
<dbReference type="SUPFAM" id="SSF52540">
    <property type="entry name" value="P-loop containing nucleoside triphosphate hydrolases"/>
    <property type="match status" value="1"/>
</dbReference>
<dbReference type="RefSeq" id="WP_145419267.1">
    <property type="nucleotide sequence ID" value="NZ_CP036526.1"/>
</dbReference>
<reference evidence="5 6" key="1">
    <citation type="submission" date="2019-02" db="EMBL/GenBank/DDBJ databases">
        <title>Deep-cultivation of Planctomycetes and their phenomic and genomic characterization uncovers novel biology.</title>
        <authorList>
            <person name="Wiegand S."/>
            <person name="Jogler M."/>
            <person name="Boedeker C."/>
            <person name="Pinto D."/>
            <person name="Vollmers J."/>
            <person name="Rivas-Marin E."/>
            <person name="Kohn T."/>
            <person name="Peeters S.H."/>
            <person name="Heuer A."/>
            <person name="Rast P."/>
            <person name="Oberbeckmann S."/>
            <person name="Bunk B."/>
            <person name="Jeske O."/>
            <person name="Meyerdierks A."/>
            <person name="Storesund J.E."/>
            <person name="Kallscheuer N."/>
            <person name="Luecker S."/>
            <person name="Lage O.M."/>
            <person name="Pohl T."/>
            <person name="Merkel B.J."/>
            <person name="Hornburger P."/>
            <person name="Mueller R.-W."/>
            <person name="Bruemmer F."/>
            <person name="Labrenz M."/>
            <person name="Spormann A.M."/>
            <person name="Op den Camp H."/>
            <person name="Overmann J."/>
            <person name="Amann R."/>
            <person name="Jetten M.S.M."/>
            <person name="Mascher T."/>
            <person name="Medema M.H."/>
            <person name="Devos D.P."/>
            <person name="Kaster A.-K."/>
            <person name="Ovreas L."/>
            <person name="Rohde M."/>
            <person name="Galperin M.Y."/>
            <person name="Jogler C."/>
        </authorList>
    </citation>
    <scope>NUCLEOTIDE SEQUENCE [LARGE SCALE GENOMIC DNA]</scope>
    <source>
        <strain evidence="5 6">K23_9</strain>
    </source>
</reference>
<protein>
    <submittedName>
        <fullName evidence="5">Type II secretion system protein E</fullName>
    </submittedName>
</protein>
<evidence type="ECO:0000313" key="6">
    <source>
        <dbReference type="Proteomes" id="UP000319817"/>
    </source>
</evidence>
<dbReference type="Proteomes" id="UP000319817">
    <property type="component" value="Chromosome"/>
</dbReference>
<keyword evidence="6" id="KW-1185">Reference proteome</keyword>
<dbReference type="Gene3D" id="3.30.450.90">
    <property type="match status" value="1"/>
</dbReference>
<dbReference type="Gene3D" id="3.40.50.300">
    <property type="entry name" value="P-loop containing nucleotide triphosphate hydrolases"/>
    <property type="match status" value="1"/>
</dbReference>
<evidence type="ECO:0000259" key="4">
    <source>
        <dbReference type="PROSITE" id="PS00662"/>
    </source>
</evidence>
<dbReference type="InterPro" id="IPR007831">
    <property type="entry name" value="T2SS_GspE_N"/>
</dbReference>
<proteinExistence type="inferred from homology"/>
<evidence type="ECO:0000256" key="2">
    <source>
        <dbReference type="ARBA" id="ARBA00022741"/>
    </source>
</evidence>
<dbReference type="InterPro" id="IPR037257">
    <property type="entry name" value="T2SS_E_N_sf"/>
</dbReference>
<comment type="similarity">
    <text evidence="1">Belongs to the GSP E family.</text>
</comment>
<evidence type="ECO:0000256" key="1">
    <source>
        <dbReference type="ARBA" id="ARBA00006611"/>
    </source>
</evidence>
<keyword evidence="2" id="KW-0547">Nucleotide-binding</keyword>
<feature type="domain" description="Bacterial type II secretion system protein E" evidence="4">
    <location>
        <begin position="382"/>
        <end position="396"/>
    </location>
</feature>
<keyword evidence="3" id="KW-0067">ATP-binding</keyword>
<dbReference type="AlphaFoldDB" id="A0A517NWD4"/>
<dbReference type="OrthoDB" id="244550at2"/>
<dbReference type="GO" id="GO:0016887">
    <property type="term" value="F:ATP hydrolysis activity"/>
    <property type="evidence" value="ECO:0007669"/>
    <property type="project" value="TreeGrafter"/>
</dbReference>
<organism evidence="5 6">
    <name type="scientific">Stieleria marina</name>
    <dbReference type="NCBI Taxonomy" id="1930275"/>
    <lineage>
        <taxon>Bacteria</taxon>
        <taxon>Pseudomonadati</taxon>
        <taxon>Planctomycetota</taxon>
        <taxon>Planctomycetia</taxon>
        <taxon>Pirellulales</taxon>
        <taxon>Pirellulaceae</taxon>
        <taxon>Stieleria</taxon>
    </lineage>
</organism>
<dbReference type="PANTHER" id="PTHR30258:SF1">
    <property type="entry name" value="PROTEIN TRANSPORT PROTEIN HOFB HOMOLOG"/>
    <property type="match status" value="1"/>
</dbReference>
<dbReference type="InterPro" id="IPR003593">
    <property type="entry name" value="AAA+_ATPase"/>
</dbReference>
<dbReference type="GO" id="GO:0005886">
    <property type="term" value="C:plasma membrane"/>
    <property type="evidence" value="ECO:0007669"/>
    <property type="project" value="TreeGrafter"/>
</dbReference>
<dbReference type="EMBL" id="CP036526">
    <property type="protein sequence ID" value="QDT11433.1"/>
    <property type="molecule type" value="Genomic_DNA"/>
</dbReference>
<dbReference type="InterPro" id="IPR001482">
    <property type="entry name" value="T2SS/T4SS_dom"/>
</dbReference>
<sequence length="568" mass="63193">MQTTKLRRLGDILVEQGAITEEQIEQGLAEQRQTRMHLGRLLLQRGFINRKQLGEALAEQYEIPCYELDLDNTHSQLVRLIPESFARRRKIAPLDLRDKVLRLGMELPSDMEAISEVELMTGYQVDPAICLEDEIERLLDIAFDDRIKARQTAVDIRFSELLENVDRVDEADLDFEDSDAPVIRLANAILMGAVRSEASDIHLEPHAPQMRVRYRIDGQLHQIMTIPGDSEEALVGRIKVLADMDTAEKRRPQDGNLSIEDGETRASFRVSCIPCVRGEKVVMRVLDETSKSYEFDSLGMPQHQIDTVKTLLDRPHGMIVMTGPTGSGKTTTMYSMLCSIDSAERNVSTIEDPVEFRLPGINQVQANNDFGMGFANGLKYLMRQDPDVILVGEIRDHETAATSVQAALTGHLLISTLHTNDAVGTVTRLNDLGLDNFKIGGALVASIAQRLLRRLCSDCKRECRPNQTLIETIFEGRDTPSAVDLVGPYYEAVGCDHCGHTGYVGRVPIYEIMTVTPALEKAIESGLPSSKLREIACDEGMTELAVAGLEQARLGITSVEEVYFKLTG</sequence>
<dbReference type="InterPro" id="IPR027417">
    <property type="entry name" value="P-loop_NTPase"/>
</dbReference>
<dbReference type="CDD" id="cd01129">
    <property type="entry name" value="PulE-GspE-like"/>
    <property type="match status" value="1"/>
</dbReference>
<dbReference type="Pfam" id="PF00437">
    <property type="entry name" value="T2SSE"/>
    <property type="match status" value="1"/>
</dbReference>
<accession>A0A517NWD4</accession>
<dbReference type="PANTHER" id="PTHR30258">
    <property type="entry name" value="TYPE II SECRETION SYSTEM PROTEIN GSPE-RELATED"/>
    <property type="match status" value="1"/>
</dbReference>
<dbReference type="SMART" id="SM00382">
    <property type="entry name" value="AAA"/>
    <property type="match status" value="1"/>
</dbReference>
<gene>
    <name evidence="5" type="primary">epsE_4</name>
    <name evidence="5" type="ORF">K239x_34300</name>
</gene>
<dbReference type="Gene3D" id="3.30.300.160">
    <property type="entry name" value="Type II secretion system, protein E, N-terminal domain"/>
    <property type="match status" value="1"/>
</dbReference>
<evidence type="ECO:0000313" key="5">
    <source>
        <dbReference type="EMBL" id="QDT11433.1"/>
    </source>
</evidence>
<name>A0A517NWD4_9BACT</name>
<evidence type="ECO:0000256" key="3">
    <source>
        <dbReference type="ARBA" id="ARBA00022840"/>
    </source>
</evidence>
<dbReference type="GO" id="GO:0005524">
    <property type="term" value="F:ATP binding"/>
    <property type="evidence" value="ECO:0007669"/>
    <property type="project" value="UniProtKB-KW"/>
</dbReference>
<dbReference type="Pfam" id="PF05157">
    <property type="entry name" value="MshEN"/>
    <property type="match status" value="1"/>
</dbReference>
<dbReference type="PROSITE" id="PS00662">
    <property type="entry name" value="T2SP_E"/>
    <property type="match status" value="1"/>
</dbReference>